<proteinExistence type="predicted"/>
<organism evidence="1 2">
    <name type="scientific">Riesia pediculicola (strain USDA)</name>
    <dbReference type="NCBI Taxonomy" id="515618"/>
    <lineage>
        <taxon>Bacteria</taxon>
        <taxon>Pseudomonadati</taxon>
        <taxon>Pseudomonadota</taxon>
        <taxon>Gammaproteobacteria</taxon>
        <taxon>Enterobacterales</taxon>
        <taxon>Enterobacteriaceae</taxon>
        <taxon>Candidatus Riesia</taxon>
    </lineage>
</organism>
<name>D4G882_RIEPU</name>
<evidence type="ECO:0000313" key="1">
    <source>
        <dbReference type="EMBL" id="ADD79470.1"/>
    </source>
</evidence>
<accession>D4G882</accession>
<sequence length="44" mass="5435">MIHKGYKFIILFIESYRSIKDFFKIHILIYQAFQKDVLQDRTLI</sequence>
<evidence type="ECO:0000313" key="2">
    <source>
        <dbReference type="Proteomes" id="UP000001700"/>
    </source>
</evidence>
<dbReference type="KEGG" id="rip:RIEPE_0287"/>
<dbReference type="Proteomes" id="UP000001700">
    <property type="component" value="Chromosome"/>
</dbReference>
<keyword evidence="2" id="KW-1185">Reference proteome</keyword>
<dbReference type="EMBL" id="CP001085">
    <property type="protein sequence ID" value="ADD79470.1"/>
    <property type="molecule type" value="Genomic_DNA"/>
</dbReference>
<protein>
    <submittedName>
        <fullName evidence="1">Uncharacterized protein</fullName>
    </submittedName>
</protein>
<reference evidence="1" key="1">
    <citation type="submission" date="2008-05" db="EMBL/GenBank/DDBJ databases">
        <title>Genome sequence of Riesia pediculicola USDA.</title>
        <authorList>
            <person name="Kirkness E.F."/>
        </authorList>
    </citation>
    <scope>NUCLEOTIDE SEQUENCE [LARGE SCALE GENOMIC DNA]</scope>
    <source>
        <strain evidence="1">USDA</strain>
    </source>
</reference>
<dbReference type="HOGENOM" id="CLU_3221439_0_0_6"/>
<gene>
    <name evidence="1" type="ordered locus">RIEPE_0287</name>
</gene>
<dbReference type="AlphaFoldDB" id="D4G882"/>